<dbReference type="AlphaFoldDB" id="A0A0F7PDT4"/>
<dbReference type="GeneID" id="26010354"/>
<dbReference type="KEGG" id="hsf:HLASA_0998"/>
<reference evidence="2 3" key="3">
    <citation type="journal article" date="2016" name="Stand. Genomic Sci.">
        <title>Complete genome sequence of 'Halanaeroarchaeum sulfurireducens' M27-SA2, a sulfur-reducing and acetate-oxidizing haloarchaeon from the deep-sea hypersaline anoxic lake Medee.</title>
        <authorList>
            <person name="Messina E."/>
            <person name="Sorokin D.Y."/>
            <person name="Kublanov I.V."/>
            <person name="Toshchakov S."/>
            <person name="Lopatina A."/>
            <person name="Arcadi E."/>
            <person name="Smedile F."/>
            <person name="La Spada G."/>
            <person name="La Cono V."/>
            <person name="Yakimov M.M."/>
        </authorList>
    </citation>
    <scope>NUCLEOTIDE SEQUENCE [LARGE SCALE GENOMIC DNA]</scope>
    <source>
        <strain evidence="2 3">M27-SA2</strain>
    </source>
</reference>
<dbReference type="Proteomes" id="UP000069906">
    <property type="component" value="Chromosome"/>
</dbReference>
<proteinExistence type="predicted"/>
<sequence length="292" mass="33011">MKRQAVTDSEWDHLIVLDACRYDTFESVYRDYVDGDLEKRESLGSATPEWAAKTFQDDHDITYFSANPFINGLGIPLDEMEWGASFDSSWTSTDHIATIHDVWDEVWDDDLGTVLPADVNQYVRNHWDEVQSNERTVVHYMQPHAPFIAHGTGRKVNTIRKSFEEAKAEGHDQGTNGGILSPLIDPVKPHIERFLEQSELAMKVGMLVELDPSSVFDVGTDGTRETLERYYEDNLREGFEAAATLADDLEGTVVITSDHGEAFGEQGIWEHHVETPIPALIEVPWLVVDEVH</sequence>
<reference evidence="3" key="2">
    <citation type="submission" date="2015-05" db="EMBL/GenBank/DDBJ databases">
        <title>Complete genome sequence of Halanaeroarchaeum sulfurireducens type strain M27-SA2, a sulfate-reducer haloarchaeon from marine anoxic lake Medee.</title>
        <authorList>
            <person name="Messina E."/>
            <person name="Kublanov I.V."/>
            <person name="Toshchakov S."/>
            <person name="Arcadi E."/>
            <person name="La Spada G."/>
            <person name="La Cono V."/>
            <person name="Yakimov M.M."/>
        </authorList>
    </citation>
    <scope>NUCLEOTIDE SEQUENCE [LARGE SCALE GENOMIC DNA]</scope>
    <source>
        <strain evidence="3">M27-SA2</strain>
    </source>
</reference>
<dbReference type="Gene3D" id="3.40.720.10">
    <property type="entry name" value="Alkaline Phosphatase, subunit A"/>
    <property type="match status" value="1"/>
</dbReference>
<dbReference type="InterPro" id="IPR017850">
    <property type="entry name" value="Alkaline_phosphatase_core_sf"/>
</dbReference>
<dbReference type="SUPFAM" id="SSF53649">
    <property type="entry name" value="Alkaline phosphatase-like"/>
    <property type="match status" value="1"/>
</dbReference>
<gene>
    <name evidence="2" type="ORF">HLASA_0998</name>
    <name evidence="1" type="ORF">HLASF_1009</name>
</gene>
<dbReference type="STRING" id="1604004.HLASA_0998"/>
<evidence type="ECO:0008006" key="5">
    <source>
        <dbReference type="Google" id="ProtNLM"/>
    </source>
</evidence>
<reference evidence="1 4" key="1">
    <citation type="journal article" date="2015" name="ISME J.">
        <title>Elemental sulfur and acetate can support life of a novel strictly anaerobic haloarchaeon.</title>
        <authorList>
            <person name="Sorokin D.Y."/>
            <person name="Kublanov I.V."/>
            <person name="Gavrilov S.N."/>
            <person name="Rojo D."/>
            <person name="Roman P."/>
            <person name="Golyshin P.N."/>
            <person name="Slepak V.Z."/>
            <person name="Smedile F."/>
            <person name="Ferrer M."/>
            <person name="Messina E."/>
            <person name="La Cono V."/>
            <person name="Yakimov M.M."/>
        </authorList>
    </citation>
    <scope>NUCLEOTIDE SEQUENCE [LARGE SCALE GENOMIC DNA]</scope>
    <source>
        <strain evidence="1 4">HSR2</strain>
    </source>
</reference>
<dbReference type="EMBL" id="CP008874">
    <property type="protein sequence ID" value="AKH97498.1"/>
    <property type="molecule type" value="Genomic_DNA"/>
</dbReference>
<evidence type="ECO:0000313" key="1">
    <source>
        <dbReference type="EMBL" id="AKH97498.1"/>
    </source>
</evidence>
<keyword evidence="4" id="KW-1185">Reference proteome</keyword>
<dbReference type="OrthoDB" id="100846at2157"/>
<dbReference type="HOGENOM" id="CLU_069530_0_0_2"/>
<dbReference type="EMBL" id="CP011564">
    <property type="protein sequence ID" value="ALG81894.1"/>
    <property type="molecule type" value="Genomic_DNA"/>
</dbReference>
<protein>
    <recommendedName>
        <fullName evidence="5">Sulfatase</fullName>
    </recommendedName>
</protein>
<name>A0A0F7PDT4_9EURY</name>
<dbReference type="Proteomes" id="UP000060390">
    <property type="component" value="Chromosome"/>
</dbReference>
<evidence type="ECO:0000313" key="2">
    <source>
        <dbReference type="EMBL" id="ALG81894.1"/>
    </source>
</evidence>
<evidence type="ECO:0000313" key="3">
    <source>
        <dbReference type="Proteomes" id="UP000060390"/>
    </source>
</evidence>
<accession>A0A0F7PDT4</accession>
<dbReference type="KEGG" id="hsu:HLASF_1009"/>
<evidence type="ECO:0000313" key="4">
    <source>
        <dbReference type="Proteomes" id="UP000069906"/>
    </source>
</evidence>
<dbReference type="RefSeq" id="WP_050048248.1">
    <property type="nucleotide sequence ID" value="NZ_CP008874.1"/>
</dbReference>
<organism evidence="1 4">
    <name type="scientific">Halanaeroarchaeum sulfurireducens</name>
    <dbReference type="NCBI Taxonomy" id="1604004"/>
    <lineage>
        <taxon>Archaea</taxon>
        <taxon>Methanobacteriati</taxon>
        <taxon>Methanobacteriota</taxon>
        <taxon>Stenosarchaea group</taxon>
        <taxon>Halobacteria</taxon>
        <taxon>Halobacteriales</taxon>
        <taxon>Halobacteriaceae</taxon>
        <taxon>Halanaeroarchaeum</taxon>
    </lineage>
</organism>
<dbReference type="PATRIC" id="fig|1604004.4.peg.1061"/>